<dbReference type="InterPro" id="IPR052738">
    <property type="entry name" value="ABC-Tungstate_binding"/>
</dbReference>
<gene>
    <name evidence="2" type="ORF">BCR35DRAFT_292966</name>
</gene>
<feature type="domain" description="PBP" evidence="1">
    <location>
        <begin position="25"/>
        <end position="253"/>
    </location>
</feature>
<dbReference type="Proteomes" id="UP000193467">
    <property type="component" value="Unassembled WGS sequence"/>
</dbReference>
<accession>A0A1Y2EUS4</accession>
<dbReference type="InParanoid" id="A0A1Y2EUS4"/>
<dbReference type="AlphaFoldDB" id="A0A1Y2EUS4"/>
<dbReference type="Pfam" id="PF12849">
    <property type="entry name" value="PBP_like_2"/>
    <property type="match status" value="1"/>
</dbReference>
<evidence type="ECO:0000313" key="3">
    <source>
        <dbReference type="Proteomes" id="UP000193467"/>
    </source>
</evidence>
<dbReference type="Gene3D" id="3.40.190.10">
    <property type="entry name" value="Periplasmic binding protein-like II"/>
    <property type="match status" value="2"/>
</dbReference>
<reference evidence="2 3" key="1">
    <citation type="submission" date="2016-07" db="EMBL/GenBank/DDBJ databases">
        <title>Pervasive Adenine N6-methylation of Active Genes in Fungi.</title>
        <authorList>
            <consortium name="DOE Joint Genome Institute"/>
            <person name="Mondo S.J."/>
            <person name="Dannebaum R.O."/>
            <person name="Kuo R.C."/>
            <person name="Labutti K."/>
            <person name="Haridas S."/>
            <person name="Kuo A."/>
            <person name="Salamov A."/>
            <person name="Ahrendt S.R."/>
            <person name="Lipzen A."/>
            <person name="Sullivan W."/>
            <person name="Andreopoulos W.B."/>
            <person name="Clum A."/>
            <person name="Lindquist E."/>
            <person name="Daum C."/>
            <person name="Ramamoorthy G.K."/>
            <person name="Gryganskyi A."/>
            <person name="Culley D."/>
            <person name="Magnuson J.K."/>
            <person name="James T.Y."/>
            <person name="O'Malley M.A."/>
            <person name="Stajich J.E."/>
            <person name="Spatafora J.W."/>
            <person name="Visel A."/>
            <person name="Grigoriev I.V."/>
        </authorList>
    </citation>
    <scope>NUCLEOTIDE SEQUENCE [LARGE SCALE GENOMIC DNA]</scope>
    <source>
        <strain evidence="2 3">62-1032</strain>
    </source>
</reference>
<dbReference type="PANTHER" id="PTHR37945:SF1">
    <property type="entry name" value="EXTRACELLULAR TUNGSTATE BINDING PROTEIN"/>
    <property type="match status" value="1"/>
</dbReference>
<sequence>MTRTTALQAHGAVVSTPSEIYGEQGGPVAFRLGNGGAGPTGLLKLLSQSFLDEQAPDSCVPWICNHSRATQMALFQGHVDVILVYERDQEKLSADEGWAQEMGIAFHDHFVVVGPRGNPARVELGDSPAVAFKKIAESGAPFHSRADGSATMVKERHIWSQLNLSPWTTTPSWYTQTTLTPAEALVKADAAGAYLLSDRSTLLRQTQLGTISHSTVFYEPTSSSDFLMNSCAALVSDKPSEMALRFVTWLLADKAQSIIAEYGRVEAGLPFFAAVGAGYAKSTLLGGYPSGGKWRSWPRASL</sequence>
<dbReference type="EMBL" id="MCGR01000038">
    <property type="protein sequence ID" value="ORY75323.1"/>
    <property type="molecule type" value="Genomic_DNA"/>
</dbReference>
<dbReference type="InterPro" id="IPR024370">
    <property type="entry name" value="PBP_domain"/>
</dbReference>
<keyword evidence="3" id="KW-1185">Reference proteome</keyword>
<name>A0A1Y2EUS4_9BASI</name>
<protein>
    <recommendedName>
        <fullName evidence="1">PBP domain-containing protein</fullName>
    </recommendedName>
</protein>
<dbReference type="PANTHER" id="PTHR37945">
    <property type="entry name" value="EXTRACELLULAR TUNGSTATE BINDING PROTEIN"/>
    <property type="match status" value="1"/>
</dbReference>
<proteinExistence type="predicted"/>
<organism evidence="2 3">
    <name type="scientific">Leucosporidium creatinivorum</name>
    <dbReference type="NCBI Taxonomy" id="106004"/>
    <lineage>
        <taxon>Eukaryota</taxon>
        <taxon>Fungi</taxon>
        <taxon>Dikarya</taxon>
        <taxon>Basidiomycota</taxon>
        <taxon>Pucciniomycotina</taxon>
        <taxon>Microbotryomycetes</taxon>
        <taxon>Leucosporidiales</taxon>
        <taxon>Leucosporidium</taxon>
    </lineage>
</organism>
<dbReference type="SUPFAM" id="SSF53850">
    <property type="entry name" value="Periplasmic binding protein-like II"/>
    <property type="match status" value="1"/>
</dbReference>
<dbReference type="OrthoDB" id="10260248at2759"/>
<evidence type="ECO:0000259" key="1">
    <source>
        <dbReference type="Pfam" id="PF12849"/>
    </source>
</evidence>
<evidence type="ECO:0000313" key="2">
    <source>
        <dbReference type="EMBL" id="ORY75323.1"/>
    </source>
</evidence>
<comment type="caution">
    <text evidence="2">The sequence shown here is derived from an EMBL/GenBank/DDBJ whole genome shotgun (WGS) entry which is preliminary data.</text>
</comment>
<dbReference type="STRING" id="106004.A0A1Y2EUS4"/>